<dbReference type="RefSeq" id="WP_146428765.1">
    <property type="nucleotide sequence ID" value="NZ_SJPF01000001.1"/>
</dbReference>
<dbReference type="AlphaFoldDB" id="A0A5C5VLC5"/>
<reference evidence="2 3" key="1">
    <citation type="submission" date="2019-02" db="EMBL/GenBank/DDBJ databases">
        <title>Deep-cultivation of Planctomycetes and their phenomic and genomic characterization uncovers novel biology.</title>
        <authorList>
            <person name="Wiegand S."/>
            <person name="Jogler M."/>
            <person name="Boedeker C."/>
            <person name="Pinto D."/>
            <person name="Vollmers J."/>
            <person name="Rivas-Marin E."/>
            <person name="Kohn T."/>
            <person name="Peeters S.H."/>
            <person name="Heuer A."/>
            <person name="Rast P."/>
            <person name="Oberbeckmann S."/>
            <person name="Bunk B."/>
            <person name="Jeske O."/>
            <person name="Meyerdierks A."/>
            <person name="Storesund J.E."/>
            <person name="Kallscheuer N."/>
            <person name="Luecker S."/>
            <person name="Lage O.M."/>
            <person name="Pohl T."/>
            <person name="Merkel B.J."/>
            <person name="Hornburger P."/>
            <person name="Mueller R.-W."/>
            <person name="Bruemmer F."/>
            <person name="Labrenz M."/>
            <person name="Spormann A.M."/>
            <person name="Op Den Camp H."/>
            <person name="Overmann J."/>
            <person name="Amann R."/>
            <person name="Jetten M.S.M."/>
            <person name="Mascher T."/>
            <person name="Medema M.H."/>
            <person name="Devos D.P."/>
            <person name="Kaster A.-K."/>
            <person name="Ovreas L."/>
            <person name="Rohde M."/>
            <person name="Galperin M.Y."/>
            <person name="Jogler C."/>
        </authorList>
    </citation>
    <scope>NUCLEOTIDE SEQUENCE [LARGE SCALE GENOMIC DNA]</scope>
    <source>
        <strain evidence="2 3">Enr8</strain>
    </source>
</reference>
<protein>
    <submittedName>
        <fullName evidence="2">Bacterial transcription activator, effector binding domain</fullName>
    </submittedName>
</protein>
<dbReference type="InterPro" id="IPR010499">
    <property type="entry name" value="AraC_E-bd"/>
</dbReference>
<dbReference type="Proteomes" id="UP000318878">
    <property type="component" value="Unassembled WGS sequence"/>
</dbReference>
<dbReference type="EMBL" id="SJPF01000001">
    <property type="protein sequence ID" value="TWT38522.1"/>
    <property type="molecule type" value="Genomic_DNA"/>
</dbReference>
<gene>
    <name evidence="2" type="ORF">Enr8_02150</name>
</gene>
<dbReference type="InterPro" id="IPR000551">
    <property type="entry name" value="MerR-type_HTH_dom"/>
</dbReference>
<feature type="domain" description="HTH merR-type" evidence="1">
    <location>
        <begin position="1"/>
        <end position="71"/>
    </location>
</feature>
<dbReference type="InterPro" id="IPR011256">
    <property type="entry name" value="Reg_factor_effector_dom_sf"/>
</dbReference>
<dbReference type="InterPro" id="IPR009061">
    <property type="entry name" value="DNA-bd_dom_put_sf"/>
</dbReference>
<evidence type="ECO:0000313" key="2">
    <source>
        <dbReference type="EMBL" id="TWT38522.1"/>
    </source>
</evidence>
<dbReference type="Pfam" id="PF13411">
    <property type="entry name" value="MerR_1"/>
    <property type="match status" value="1"/>
</dbReference>
<proteinExistence type="predicted"/>
<dbReference type="OrthoDB" id="9773308at2"/>
<evidence type="ECO:0000313" key="3">
    <source>
        <dbReference type="Proteomes" id="UP000318878"/>
    </source>
</evidence>
<dbReference type="GO" id="GO:0006355">
    <property type="term" value="P:regulation of DNA-templated transcription"/>
    <property type="evidence" value="ECO:0007669"/>
    <property type="project" value="InterPro"/>
</dbReference>
<dbReference type="Pfam" id="PF06445">
    <property type="entry name" value="GyrI-like"/>
    <property type="match status" value="1"/>
</dbReference>
<dbReference type="Gene3D" id="3.20.80.10">
    <property type="entry name" value="Regulatory factor, effector binding domain"/>
    <property type="match status" value="1"/>
</dbReference>
<dbReference type="Gene3D" id="1.10.1660.10">
    <property type="match status" value="1"/>
</dbReference>
<dbReference type="PROSITE" id="PS50937">
    <property type="entry name" value="HTH_MERR_2"/>
    <property type="match status" value="1"/>
</dbReference>
<dbReference type="GO" id="GO:0003677">
    <property type="term" value="F:DNA binding"/>
    <property type="evidence" value="ECO:0007669"/>
    <property type="project" value="InterPro"/>
</dbReference>
<evidence type="ECO:0000259" key="1">
    <source>
        <dbReference type="PROSITE" id="PS50937"/>
    </source>
</evidence>
<dbReference type="SMART" id="SM00871">
    <property type="entry name" value="AraC_E_bind"/>
    <property type="match status" value="1"/>
</dbReference>
<dbReference type="SUPFAM" id="SSF46955">
    <property type="entry name" value="Putative DNA-binding domain"/>
    <property type="match status" value="1"/>
</dbReference>
<accession>A0A5C5VLC5</accession>
<keyword evidence="3" id="KW-1185">Reference proteome</keyword>
<dbReference type="InterPro" id="IPR029442">
    <property type="entry name" value="GyrI-like"/>
</dbReference>
<comment type="caution">
    <text evidence="2">The sequence shown here is derived from an EMBL/GenBank/DDBJ whole genome shotgun (WGS) entry which is preliminary data.</text>
</comment>
<organism evidence="2 3">
    <name type="scientific">Blastopirellula retiformator</name>
    <dbReference type="NCBI Taxonomy" id="2527970"/>
    <lineage>
        <taxon>Bacteria</taxon>
        <taxon>Pseudomonadati</taxon>
        <taxon>Planctomycetota</taxon>
        <taxon>Planctomycetia</taxon>
        <taxon>Pirellulales</taxon>
        <taxon>Pirellulaceae</taxon>
        <taxon>Blastopirellula</taxon>
    </lineage>
</organism>
<name>A0A5C5VLC5_9BACT</name>
<sequence length="259" mass="29325">MFTTSEFSRVSGLSIEMLRLLNEQQVLPPAAPNEDEELAAYDDAQLPIARAIYHLGKIEIPLERIKTLLDQNEGKVDIGRLLTQQERALPAKRIKAIATHEAAIEALCALSDDDISERKVDRLLVAGLRMRGRYTDCGKAFGKIGWQYGRQLCGPAMMLHYDKEYKEHDADFEACFPIRPAASRKGIEVHELEGGRLVSLTHCGPYETLTGSYVRLLRYVRTRHPGYLLPTRESFLKGPGWLFRGDPEKYRTELQILVA</sequence>
<dbReference type="SUPFAM" id="SSF55136">
    <property type="entry name" value="Probable bacterial effector-binding domain"/>
    <property type="match status" value="1"/>
</dbReference>